<dbReference type="GeneID" id="69009575"/>
<comment type="caution">
    <text evidence="1">The sequence shown here is derived from an EMBL/GenBank/DDBJ whole genome shotgun (WGS) entry which is preliminary data.</text>
</comment>
<gene>
    <name evidence="1" type="ORF">GCG54_00002413</name>
</gene>
<reference evidence="1" key="2">
    <citation type="submission" date="2020-03" db="EMBL/GenBank/DDBJ databases">
        <authorList>
            <person name="Fu F.-F."/>
            <person name="Chen J."/>
        </authorList>
    </citation>
    <scope>NUCLEOTIDE SEQUENCE</scope>
    <source>
        <strain evidence="1">Lc1</strain>
    </source>
</reference>
<keyword evidence="2" id="KW-1185">Reference proteome</keyword>
<dbReference type="AlphaFoldDB" id="A0A8H4CAK7"/>
<reference evidence="1" key="1">
    <citation type="journal article" date="2020" name="Phytopathology">
        <title>Genome sequence and comparative analysis of Colletotrichum gloeosporioides isolated from Liriodendron leaves.</title>
        <authorList>
            <person name="Fu F.F."/>
            <person name="Hao Z."/>
            <person name="Wang P."/>
            <person name="Lu Y."/>
            <person name="Xue L.J."/>
            <person name="Wei G."/>
            <person name="Tian Y."/>
            <person name="Baishi H."/>
            <person name="Xu H."/>
            <person name="Shi J."/>
            <person name="Cheng T."/>
            <person name="Wang G."/>
            <person name="Yi Y."/>
            <person name="Chen J."/>
        </authorList>
    </citation>
    <scope>NUCLEOTIDE SEQUENCE</scope>
    <source>
        <strain evidence="1">Lc1</strain>
    </source>
</reference>
<protein>
    <submittedName>
        <fullName evidence="1">Uncharacterized protein</fullName>
    </submittedName>
</protein>
<dbReference type="RefSeq" id="XP_045259540.1">
    <property type="nucleotide sequence ID" value="XM_045402505.1"/>
</dbReference>
<proteinExistence type="predicted"/>
<sequence>MFSKSLLCTRRMLTRPRRSLRSTCANFNPTSSNLLKRHKVMKYSSDVCLSNVCGALAAMVERLRPGWAVINSHAFLTYWVRDMSLTSDPEYHEIGRNSEKGRIDSIRLTSHRT</sequence>
<dbReference type="EMBL" id="WVTB01000076">
    <property type="protein sequence ID" value="KAF3800380.1"/>
    <property type="molecule type" value="Genomic_DNA"/>
</dbReference>
<name>A0A8H4CAK7_COLGL</name>
<dbReference type="Proteomes" id="UP000613401">
    <property type="component" value="Unassembled WGS sequence"/>
</dbReference>
<evidence type="ECO:0000313" key="1">
    <source>
        <dbReference type="EMBL" id="KAF3800380.1"/>
    </source>
</evidence>
<evidence type="ECO:0000313" key="2">
    <source>
        <dbReference type="Proteomes" id="UP000613401"/>
    </source>
</evidence>
<accession>A0A8H4CAK7</accession>
<organism evidence="1 2">
    <name type="scientific">Colletotrichum gloeosporioides</name>
    <name type="common">Anthracnose fungus</name>
    <name type="synonym">Glomerella cingulata</name>
    <dbReference type="NCBI Taxonomy" id="474922"/>
    <lineage>
        <taxon>Eukaryota</taxon>
        <taxon>Fungi</taxon>
        <taxon>Dikarya</taxon>
        <taxon>Ascomycota</taxon>
        <taxon>Pezizomycotina</taxon>
        <taxon>Sordariomycetes</taxon>
        <taxon>Hypocreomycetidae</taxon>
        <taxon>Glomerellales</taxon>
        <taxon>Glomerellaceae</taxon>
        <taxon>Colletotrichum</taxon>
        <taxon>Colletotrichum gloeosporioides species complex</taxon>
    </lineage>
</organism>